<dbReference type="Proteomes" id="UP001365542">
    <property type="component" value="Unassembled WGS sequence"/>
</dbReference>
<feature type="region of interest" description="Disordered" evidence="1">
    <location>
        <begin position="48"/>
        <end position="69"/>
    </location>
</feature>
<sequence>MNIAELLASDVASAGATGALVGVAAPTNADFTIRAAAALEEIVVVLNGNGPRGGHDNGGEEEEENGVIN</sequence>
<accession>A0AAV9XU27</accession>
<dbReference type="EMBL" id="JAVHJO010000001">
    <property type="protein sequence ID" value="KAK6544724.1"/>
    <property type="molecule type" value="Genomic_DNA"/>
</dbReference>
<evidence type="ECO:0000313" key="2">
    <source>
        <dbReference type="EMBL" id="KAK6544724.1"/>
    </source>
</evidence>
<evidence type="ECO:0000256" key="1">
    <source>
        <dbReference type="SAM" id="MobiDB-lite"/>
    </source>
</evidence>
<evidence type="ECO:0000313" key="3">
    <source>
        <dbReference type="Proteomes" id="UP001365542"/>
    </source>
</evidence>
<organism evidence="2 3">
    <name type="scientific">Orbilia ellipsospora</name>
    <dbReference type="NCBI Taxonomy" id="2528407"/>
    <lineage>
        <taxon>Eukaryota</taxon>
        <taxon>Fungi</taxon>
        <taxon>Dikarya</taxon>
        <taxon>Ascomycota</taxon>
        <taxon>Pezizomycotina</taxon>
        <taxon>Orbiliomycetes</taxon>
        <taxon>Orbiliales</taxon>
        <taxon>Orbiliaceae</taxon>
        <taxon>Orbilia</taxon>
    </lineage>
</organism>
<dbReference type="AlphaFoldDB" id="A0AAV9XU27"/>
<comment type="caution">
    <text evidence="2">The sequence shown here is derived from an EMBL/GenBank/DDBJ whole genome shotgun (WGS) entry which is preliminary data.</text>
</comment>
<gene>
    <name evidence="2" type="ORF">TWF694_001410</name>
</gene>
<feature type="compositionally biased region" description="Acidic residues" evidence="1">
    <location>
        <begin position="59"/>
        <end position="69"/>
    </location>
</feature>
<name>A0AAV9XU27_9PEZI</name>
<reference evidence="2 3" key="1">
    <citation type="submission" date="2019-10" db="EMBL/GenBank/DDBJ databases">
        <authorList>
            <person name="Palmer J.M."/>
        </authorList>
    </citation>
    <scope>NUCLEOTIDE SEQUENCE [LARGE SCALE GENOMIC DNA]</scope>
    <source>
        <strain evidence="2 3">TWF694</strain>
    </source>
</reference>
<protein>
    <submittedName>
        <fullName evidence="2">Uncharacterized protein</fullName>
    </submittedName>
</protein>
<keyword evidence="3" id="KW-1185">Reference proteome</keyword>
<proteinExistence type="predicted"/>